<keyword evidence="1 4" id="KW-0663">Pyridoxal phosphate</keyword>
<dbReference type="KEGG" id="wna:KA717_16210"/>
<evidence type="ECO:0000313" key="6">
    <source>
        <dbReference type="EMBL" id="UXE63947.1"/>
    </source>
</evidence>
<organism evidence="6">
    <name type="scientific">Woronichinia naegeliana WA131</name>
    <dbReference type="NCBI Taxonomy" id="2824559"/>
    <lineage>
        <taxon>Bacteria</taxon>
        <taxon>Bacillati</taxon>
        <taxon>Cyanobacteriota</taxon>
        <taxon>Cyanophyceae</taxon>
        <taxon>Synechococcales</taxon>
        <taxon>Coelosphaeriaceae</taxon>
        <taxon>Woronichinia</taxon>
    </lineage>
</organism>
<dbReference type="PANTHER" id="PTHR30244">
    <property type="entry name" value="TRANSAMINASE"/>
    <property type="match status" value="1"/>
</dbReference>
<protein>
    <submittedName>
        <fullName evidence="6">DegT/DnrJ/EryC1/StrS family aminotransferase</fullName>
    </submittedName>
</protein>
<dbReference type="GO" id="GO:0030170">
    <property type="term" value="F:pyridoxal phosphate binding"/>
    <property type="evidence" value="ECO:0007669"/>
    <property type="project" value="TreeGrafter"/>
</dbReference>
<proteinExistence type="inferred from homology"/>
<dbReference type="CDD" id="cd00616">
    <property type="entry name" value="AHBA_syn"/>
    <property type="match status" value="1"/>
</dbReference>
<dbReference type="GO" id="GO:0000271">
    <property type="term" value="P:polysaccharide biosynthetic process"/>
    <property type="evidence" value="ECO:0007669"/>
    <property type="project" value="TreeGrafter"/>
</dbReference>
<dbReference type="Gene3D" id="3.90.1150.10">
    <property type="entry name" value="Aspartate Aminotransferase, domain 1"/>
    <property type="match status" value="1"/>
</dbReference>
<dbReference type="InterPro" id="IPR015422">
    <property type="entry name" value="PyrdxlP-dep_Trfase_small"/>
</dbReference>
<evidence type="ECO:0000256" key="4">
    <source>
        <dbReference type="PIRSR" id="PIRSR000390-2"/>
    </source>
</evidence>
<dbReference type="EMBL" id="CP073041">
    <property type="protein sequence ID" value="UXE63947.1"/>
    <property type="molecule type" value="Genomic_DNA"/>
</dbReference>
<feature type="active site" description="Proton acceptor" evidence="3">
    <location>
        <position position="186"/>
    </location>
</feature>
<dbReference type="InterPro" id="IPR015421">
    <property type="entry name" value="PyrdxlP-dep_Trfase_major"/>
</dbReference>
<dbReference type="Pfam" id="PF01041">
    <property type="entry name" value="DegT_DnrJ_EryC1"/>
    <property type="match status" value="1"/>
</dbReference>
<evidence type="ECO:0000256" key="5">
    <source>
        <dbReference type="RuleBase" id="RU004508"/>
    </source>
</evidence>
<gene>
    <name evidence="6" type="ORF">KA717_16210</name>
</gene>
<dbReference type="GO" id="GO:0008483">
    <property type="term" value="F:transaminase activity"/>
    <property type="evidence" value="ECO:0007669"/>
    <property type="project" value="UniProtKB-KW"/>
</dbReference>
<sequence length="374" mass="41160">MTIPFVDLTWQHRSLQETFIDRITQVMERGDFILGQAVRDFEAHFAEKSGVQYGIGVASGTAAIALGLQACGLEQGDEILVPTNTFIATILGILQAGFKPLLVDCDGETGLMDLEKAAQTITPNTRAILPVHLYGQMVNPQALQSLAQANNLLIFEDAAQAHLAQHQGKIAGSLGKAAAFSFYPSKNLGAMGNGGMVLTDDADLAKRVGRLRNYGAESKYYHTEMGTNSRLDSMQATILDLKLEYLAQWNQLRYQAAQYYDQLLAFVPKVRPLTNLSGAGHVYHLYVIVLEEQGPEQRQRIQTQLAEKGIETGIHYPLPCHLQPSCRFLGYQLGDFPYSENLCQQILSLPLFPGITQEQIETVVMALTTAIKST</sequence>
<evidence type="ECO:0000256" key="2">
    <source>
        <dbReference type="ARBA" id="ARBA00037999"/>
    </source>
</evidence>
<name>A0A977L1R9_9CYAN</name>
<accession>A0A977L1R9</accession>
<evidence type="ECO:0000256" key="1">
    <source>
        <dbReference type="ARBA" id="ARBA00022898"/>
    </source>
</evidence>
<evidence type="ECO:0000256" key="3">
    <source>
        <dbReference type="PIRSR" id="PIRSR000390-1"/>
    </source>
</evidence>
<dbReference type="SUPFAM" id="SSF53383">
    <property type="entry name" value="PLP-dependent transferases"/>
    <property type="match status" value="1"/>
</dbReference>
<keyword evidence="6" id="KW-0808">Transferase</keyword>
<feature type="modified residue" description="N6-(pyridoxal phosphate)lysine" evidence="4">
    <location>
        <position position="186"/>
    </location>
</feature>
<dbReference type="PIRSF" id="PIRSF000390">
    <property type="entry name" value="PLP_StrS"/>
    <property type="match status" value="1"/>
</dbReference>
<dbReference type="AlphaFoldDB" id="A0A977L1R9"/>
<dbReference type="PANTHER" id="PTHR30244:SF36">
    <property type="entry name" value="3-OXO-GLUCOSE-6-PHOSPHATE:GLUTAMATE AMINOTRANSFERASE"/>
    <property type="match status" value="1"/>
</dbReference>
<dbReference type="Proteomes" id="UP001065613">
    <property type="component" value="Chromosome"/>
</dbReference>
<comment type="similarity">
    <text evidence="2 5">Belongs to the DegT/DnrJ/EryC1 family.</text>
</comment>
<reference evidence="6" key="1">
    <citation type="submission" date="2021-04" db="EMBL/GenBank/DDBJ databases">
        <title>Genome sequence of Woronichinia naegeliana from Washington state freshwater lake bloom.</title>
        <authorList>
            <person name="Dreher T.W."/>
        </authorList>
    </citation>
    <scope>NUCLEOTIDE SEQUENCE</scope>
    <source>
        <strain evidence="6">WA131</strain>
    </source>
</reference>
<dbReference type="Gene3D" id="3.40.640.10">
    <property type="entry name" value="Type I PLP-dependent aspartate aminotransferase-like (Major domain)"/>
    <property type="match status" value="1"/>
</dbReference>
<keyword evidence="6" id="KW-0032">Aminotransferase</keyword>
<dbReference type="InterPro" id="IPR000653">
    <property type="entry name" value="DegT/StrS_aminotransferase"/>
</dbReference>
<dbReference type="InterPro" id="IPR015424">
    <property type="entry name" value="PyrdxlP-dep_Trfase"/>
</dbReference>